<dbReference type="EMBL" id="RDRA01000006">
    <property type="protein sequence ID" value="RXG96236.1"/>
    <property type="molecule type" value="Genomic_DNA"/>
</dbReference>
<gene>
    <name evidence="1" type="ORF">EAS62_11535</name>
</gene>
<comment type="caution">
    <text evidence="1">The sequence shown here is derived from an EMBL/GenBank/DDBJ whole genome shotgun (WGS) entry which is preliminary data.</text>
</comment>
<protein>
    <submittedName>
        <fullName evidence="1">Uncharacterized protein</fullName>
    </submittedName>
</protein>
<reference evidence="1 2" key="1">
    <citation type="submission" date="2018-10" db="EMBL/GenBank/DDBJ databases">
        <title>Bradyrhizobium sp. nov., isolated from effective nodules of peanut in China.</title>
        <authorList>
            <person name="Li Y."/>
        </authorList>
    </citation>
    <scope>NUCLEOTIDE SEQUENCE [LARGE SCALE GENOMIC DNA]</scope>
    <source>
        <strain evidence="1 2">CCBAU 51781</strain>
    </source>
</reference>
<proteinExistence type="predicted"/>
<organism evidence="1 2">
    <name type="scientific">Bradyrhizobium zhanjiangense</name>
    <dbReference type="NCBI Taxonomy" id="1325107"/>
    <lineage>
        <taxon>Bacteria</taxon>
        <taxon>Pseudomonadati</taxon>
        <taxon>Pseudomonadota</taxon>
        <taxon>Alphaproteobacteria</taxon>
        <taxon>Hyphomicrobiales</taxon>
        <taxon>Nitrobacteraceae</taxon>
        <taxon>Bradyrhizobium</taxon>
    </lineage>
</organism>
<evidence type="ECO:0000313" key="2">
    <source>
        <dbReference type="Proteomes" id="UP000289946"/>
    </source>
</evidence>
<accession>A0ABY0DPC8</accession>
<dbReference type="Proteomes" id="UP000289946">
    <property type="component" value="Unassembled WGS sequence"/>
</dbReference>
<name>A0ABY0DPC8_9BRAD</name>
<sequence>MAIPFENPSYLKEDLVRFLERNHFNVVVTDEVATDTPIIRATRASCQLQVAKLTPDGSNRNLVRHLATGMDRSFVVFRAKVYSRQPIALTVLHYLWSRFLRELGLIKQITPVIDVAESISCNAERLPWTELQDRLT</sequence>
<evidence type="ECO:0000313" key="1">
    <source>
        <dbReference type="EMBL" id="RXG96236.1"/>
    </source>
</evidence>
<dbReference type="RefSeq" id="WP_128939366.1">
    <property type="nucleotide sequence ID" value="NZ_RDRA01000006.1"/>
</dbReference>
<keyword evidence="2" id="KW-1185">Reference proteome</keyword>